<feature type="transmembrane region" description="Helical" evidence="1">
    <location>
        <begin position="316"/>
        <end position="337"/>
    </location>
</feature>
<gene>
    <name evidence="4" type="ORF">CP49_10640</name>
</gene>
<keyword evidence="5" id="KW-1185">Reference proteome</keyword>
<keyword evidence="1" id="KW-0812">Transmembrane</keyword>
<dbReference type="GO" id="GO:0009103">
    <property type="term" value="P:lipopolysaccharide biosynthetic process"/>
    <property type="evidence" value="ECO:0007669"/>
    <property type="project" value="TreeGrafter"/>
</dbReference>
<dbReference type="InterPro" id="IPR050879">
    <property type="entry name" value="Acyltransferase_3"/>
</dbReference>
<dbReference type="InterPro" id="IPR043968">
    <property type="entry name" value="SGNH"/>
</dbReference>
<dbReference type="Proteomes" id="UP000051913">
    <property type="component" value="Unassembled WGS sequence"/>
</dbReference>
<feature type="domain" description="Acyltransferase 3" evidence="2">
    <location>
        <begin position="27"/>
        <end position="360"/>
    </location>
</feature>
<dbReference type="RefSeq" id="WP_057854210.1">
    <property type="nucleotide sequence ID" value="NZ_LLXX01000177.1"/>
</dbReference>
<evidence type="ECO:0000313" key="5">
    <source>
        <dbReference type="Proteomes" id="UP000051913"/>
    </source>
</evidence>
<feature type="transmembrane region" description="Helical" evidence="1">
    <location>
        <begin position="386"/>
        <end position="405"/>
    </location>
</feature>
<reference evidence="4 5" key="1">
    <citation type="submission" date="2014-03" db="EMBL/GenBank/DDBJ databases">
        <title>Bradyrhizobium valentinum sp. nov., isolated from effective nodules of Lupinus mariae-josephae, a lupine endemic of basic-lime soils in Eastern Spain.</title>
        <authorList>
            <person name="Duran D."/>
            <person name="Rey L."/>
            <person name="Navarro A."/>
            <person name="Busquets A."/>
            <person name="Imperial J."/>
            <person name="Ruiz-Argueso T."/>
        </authorList>
    </citation>
    <scope>NUCLEOTIDE SEQUENCE [LARGE SCALE GENOMIC DNA]</scope>
    <source>
        <strain evidence="4 5">LmjM3</strain>
    </source>
</reference>
<keyword evidence="1" id="KW-1133">Transmembrane helix</keyword>
<dbReference type="EMBL" id="LLXX01000177">
    <property type="protein sequence ID" value="KRQ98378.1"/>
    <property type="molecule type" value="Genomic_DNA"/>
</dbReference>
<feature type="transmembrane region" description="Helical" evidence="1">
    <location>
        <begin position="93"/>
        <end position="111"/>
    </location>
</feature>
<protein>
    <recommendedName>
        <fullName evidence="6">Acyltransferase</fullName>
    </recommendedName>
</protein>
<evidence type="ECO:0000259" key="3">
    <source>
        <dbReference type="Pfam" id="PF19040"/>
    </source>
</evidence>
<dbReference type="GO" id="GO:0016747">
    <property type="term" value="F:acyltransferase activity, transferring groups other than amino-acyl groups"/>
    <property type="evidence" value="ECO:0007669"/>
    <property type="project" value="InterPro"/>
</dbReference>
<evidence type="ECO:0000313" key="4">
    <source>
        <dbReference type="EMBL" id="KRQ98378.1"/>
    </source>
</evidence>
<feature type="transmembrane region" description="Helical" evidence="1">
    <location>
        <begin position="50"/>
        <end position="72"/>
    </location>
</feature>
<dbReference type="AlphaFoldDB" id="A0A0R3KSJ9"/>
<dbReference type="Pfam" id="PF01757">
    <property type="entry name" value="Acyl_transf_3"/>
    <property type="match status" value="1"/>
</dbReference>
<evidence type="ECO:0000259" key="2">
    <source>
        <dbReference type="Pfam" id="PF01757"/>
    </source>
</evidence>
<dbReference type="PANTHER" id="PTHR23028">
    <property type="entry name" value="ACETYLTRANSFERASE"/>
    <property type="match status" value="1"/>
</dbReference>
<proteinExistence type="predicted"/>
<keyword evidence="1" id="KW-0472">Membrane</keyword>
<feature type="transmembrane region" description="Helical" evidence="1">
    <location>
        <begin position="277"/>
        <end position="295"/>
    </location>
</feature>
<name>A0A0R3KSJ9_9BRAD</name>
<feature type="domain" description="SGNH" evidence="3">
    <location>
        <begin position="429"/>
        <end position="658"/>
    </location>
</feature>
<sequence length="674" mass="74475">MSYSIAGAQPLLRVDARLTATKAFRLDINALRALSVVAVLGYHFQMPGFAGGFVGVDVFLVITGYLMTGKVINDLSLSRFSFHDFSMMRMRRIYPALVVVVVSSAVAGWFVTLPGEYLRHLRQACYALLFLSNFTFDNDNGYFAMAAQTKPLLHTWSLSLEWQFYIWMPLVVCLVWRVASGSKSKLSAIIFALATVSAASLAWCLWQSQHDAMGSAFFSLRARAWEPLAGGLIAAQEIRRRVNGDSEASWLKTPIVALSGWVLLVGCIAYPLPESKWPGVLTILPILGASMIVGARQGASEGGLLGMSPIQRIGDWSYSIYLWHWPIWVFALSWLSLRGYSVDAAQKTLMVLASLALGAVSFRYVEQPFRVRRDIWTPHRLMVCSGVVFALLLGLTTMAVLTTGFPSRLPEYLLPAEVARKTDTPRDECFRNSNSIKKATETYCSFGSAETPGRPSAILWGDSFANQYLEPVSAAALANRIHGLIATQSACRAFIDNPIRNAGDQPPCRQFNRSTLDFVLAQGQPSIVVLGSNWGDAREISALIDKLLASDKTVVLIMPLLNIGFDVPQKWFENQLRAGRAIDEWKLEADPGLTMSDLRHEIAQALSKHQDNARLIKVDPQAIVCEADQCYLVRNGQSNFRDTAHISNVNAMQFKGAFESAFRLAVHAGTETKD</sequence>
<feature type="transmembrane region" description="Helical" evidence="1">
    <location>
        <begin position="250"/>
        <end position="271"/>
    </location>
</feature>
<dbReference type="InterPro" id="IPR002656">
    <property type="entry name" value="Acyl_transf_3_dom"/>
</dbReference>
<accession>A0A0R3KSJ9</accession>
<evidence type="ECO:0000256" key="1">
    <source>
        <dbReference type="SAM" id="Phobius"/>
    </source>
</evidence>
<dbReference type="GO" id="GO:0016020">
    <property type="term" value="C:membrane"/>
    <property type="evidence" value="ECO:0007669"/>
    <property type="project" value="TreeGrafter"/>
</dbReference>
<organism evidence="4 5">
    <name type="scientific">Bradyrhizobium valentinum</name>
    <dbReference type="NCBI Taxonomy" id="1518501"/>
    <lineage>
        <taxon>Bacteria</taxon>
        <taxon>Pseudomonadati</taxon>
        <taxon>Pseudomonadota</taxon>
        <taxon>Alphaproteobacteria</taxon>
        <taxon>Hyphomicrobiales</taxon>
        <taxon>Nitrobacteraceae</taxon>
        <taxon>Bradyrhizobium</taxon>
    </lineage>
</organism>
<feature type="transmembrane region" description="Helical" evidence="1">
    <location>
        <begin position="162"/>
        <end position="179"/>
    </location>
</feature>
<dbReference type="Pfam" id="PF19040">
    <property type="entry name" value="SGNH"/>
    <property type="match status" value="1"/>
</dbReference>
<dbReference type="PANTHER" id="PTHR23028:SF53">
    <property type="entry name" value="ACYL_TRANSF_3 DOMAIN-CONTAINING PROTEIN"/>
    <property type="match status" value="1"/>
</dbReference>
<comment type="caution">
    <text evidence="4">The sequence shown here is derived from an EMBL/GenBank/DDBJ whole genome shotgun (WGS) entry which is preliminary data.</text>
</comment>
<feature type="transmembrane region" description="Helical" evidence="1">
    <location>
        <begin position="186"/>
        <end position="208"/>
    </location>
</feature>
<evidence type="ECO:0008006" key="6">
    <source>
        <dbReference type="Google" id="ProtNLM"/>
    </source>
</evidence>